<dbReference type="EMBL" id="CACRXK020020000">
    <property type="protein sequence ID" value="CAB4034298.1"/>
    <property type="molecule type" value="Genomic_DNA"/>
</dbReference>
<comment type="caution">
    <text evidence="1">The sequence shown here is derived from an EMBL/GenBank/DDBJ whole genome shotgun (WGS) entry which is preliminary data.</text>
</comment>
<keyword evidence="2" id="KW-1185">Reference proteome</keyword>
<proteinExistence type="predicted"/>
<dbReference type="AlphaFoldDB" id="A0A6S7JT82"/>
<evidence type="ECO:0000313" key="1">
    <source>
        <dbReference type="EMBL" id="CAB4034298.1"/>
    </source>
</evidence>
<sequence length="120" mass="13683">YYCVCDSEYEVHYWKPVVHWNEPCPICTTQNGLEVKEQLNPNIRPPAALGVGEHTINYTFTYNPLSSRRLGETKCSAKIRVNGERRQNIVGEKLWDSDTGIGKNLIVKNEDLLVSVYNLA</sequence>
<protein>
    <submittedName>
        <fullName evidence="1">Uncharacterized protein</fullName>
    </submittedName>
</protein>
<reference evidence="1" key="1">
    <citation type="submission" date="2020-04" db="EMBL/GenBank/DDBJ databases">
        <authorList>
            <person name="Alioto T."/>
            <person name="Alioto T."/>
            <person name="Gomez Garrido J."/>
        </authorList>
    </citation>
    <scope>NUCLEOTIDE SEQUENCE</scope>
    <source>
        <strain evidence="1">A484AB</strain>
    </source>
</reference>
<organism evidence="1 2">
    <name type="scientific">Paramuricea clavata</name>
    <name type="common">Red gorgonian</name>
    <name type="synonym">Violescent sea-whip</name>
    <dbReference type="NCBI Taxonomy" id="317549"/>
    <lineage>
        <taxon>Eukaryota</taxon>
        <taxon>Metazoa</taxon>
        <taxon>Cnidaria</taxon>
        <taxon>Anthozoa</taxon>
        <taxon>Octocorallia</taxon>
        <taxon>Malacalcyonacea</taxon>
        <taxon>Plexauridae</taxon>
        <taxon>Paramuricea</taxon>
    </lineage>
</organism>
<gene>
    <name evidence="1" type="ORF">PACLA_8A017048</name>
</gene>
<evidence type="ECO:0000313" key="2">
    <source>
        <dbReference type="Proteomes" id="UP001152795"/>
    </source>
</evidence>
<accession>A0A6S7JT82</accession>
<feature type="non-terminal residue" evidence="1">
    <location>
        <position position="120"/>
    </location>
</feature>
<dbReference type="Proteomes" id="UP001152795">
    <property type="component" value="Unassembled WGS sequence"/>
</dbReference>
<name>A0A6S7JT82_PARCT</name>